<dbReference type="InterPro" id="IPR038090">
    <property type="entry name" value="Cdt1_C_WH_dom_sf"/>
</dbReference>
<dbReference type="InterPro" id="IPR032054">
    <property type="entry name" value="Cdt1_C"/>
</dbReference>
<name>A0A2K1QSP5_9PEZI</name>
<keyword evidence="2" id="KW-0131">Cell cycle</keyword>
<evidence type="ECO:0000256" key="1">
    <source>
        <dbReference type="ARBA" id="ARBA00008356"/>
    </source>
</evidence>
<protein>
    <recommendedName>
        <fullName evidence="4">DNA replication factor Cdt1 C-terminal domain-containing protein</fullName>
    </recommendedName>
</protein>
<dbReference type="Pfam" id="PF16679">
    <property type="entry name" value="CDT1_C"/>
    <property type="match status" value="1"/>
</dbReference>
<feature type="region of interest" description="Disordered" evidence="3">
    <location>
        <begin position="1"/>
        <end position="106"/>
    </location>
</feature>
<feature type="domain" description="DNA replication factor Cdt1 C-terminal" evidence="4">
    <location>
        <begin position="338"/>
        <end position="433"/>
    </location>
</feature>
<dbReference type="OrthoDB" id="341730at2759"/>
<dbReference type="AlphaFoldDB" id="A0A2K1QSP5"/>
<comment type="caution">
    <text evidence="5">The sequence shown here is derived from an EMBL/GenBank/DDBJ whole genome shotgun (WGS) entry which is preliminary data.</text>
</comment>
<keyword evidence="6" id="KW-1185">Reference proteome</keyword>
<evidence type="ECO:0000259" key="4">
    <source>
        <dbReference type="Pfam" id="PF16679"/>
    </source>
</evidence>
<sequence>MSRKRKATEETLEPIDQGASRAAKTRKMVGKSRRSKQSILPHAPERSLQQDMKAEASRATQPSTMASKRANKRQRSPEPVETPRHKRIKDTVPPTPEETPTRGASRLFDRLNLVNTEHAESMSKNLQAYQSPPETPHHHTLQHIPVQLPASLEDLKLQFSAFLSAQALFVTHHGAGAQNHLVELAARVTKTWRKRAITTNDIRKLLGILGEASPFLIVDNGDGRLCLELKDAHKDVALHTKELTDEFISRLQRRWLRWNARTDSSEVDERVFLDALPLASVMKSEVAIDSTKQSKGALRLAMMKNKPDGTSSNTATCKIDTVAQEAKTATAITSRGTSLMDRILAKQQIASTLPSAPTKADLERLAALDRVEDVARVLDFLAGARPRASFSMQSLVQHLQSSLRNPIARDEAERCVTLMAEDVCPRFIGVIKTGGLHGVVITKMGRPSQLDLRRRLDELKR</sequence>
<organism evidence="5 6">
    <name type="scientific">Sphaceloma murrayae</name>
    <dbReference type="NCBI Taxonomy" id="2082308"/>
    <lineage>
        <taxon>Eukaryota</taxon>
        <taxon>Fungi</taxon>
        <taxon>Dikarya</taxon>
        <taxon>Ascomycota</taxon>
        <taxon>Pezizomycotina</taxon>
        <taxon>Dothideomycetes</taxon>
        <taxon>Dothideomycetidae</taxon>
        <taxon>Myriangiales</taxon>
        <taxon>Elsinoaceae</taxon>
        <taxon>Sphaceloma</taxon>
    </lineage>
</organism>
<dbReference type="Pfam" id="PF26121">
    <property type="entry name" value="HTH_CDT1"/>
    <property type="match status" value="1"/>
</dbReference>
<dbReference type="STRING" id="2082308.A0A2K1QSP5"/>
<evidence type="ECO:0000256" key="3">
    <source>
        <dbReference type="SAM" id="MobiDB-lite"/>
    </source>
</evidence>
<evidence type="ECO:0000313" key="6">
    <source>
        <dbReference type="Proteomes" id="UP000243797"/>
    </source>
</evidence>
<comment type="similarity">
    <text evidence="1">Belongs to the Cdt1 family.</text>
</comment>
<reference evidence="5 6" key="1">
    <citation type="submission" date="2017-06" db="EMBL/GenBank/DDBJ databases">
        <title>Draft genome sequence of a variant of Elsinoe murrayae.</title>
        <authorList>
            <person name="Cheng Q."/>
        </authorList>
    </citation>
    <scope>NUCLEOTIDE SEQUENCE [LARGE SCALE GENOMIC DNA]</scope>
    <source>
        <strain evidence="5 6">CQ-2017a</strain>
    </source>
</reference>
<dbReference type="Gene3D" id="1.10.10.1420">
    <property type="entry name" value="DNA replication factor Cdt1, C-terminal WH domain"/>
    <property type="match status" value="1"/>
</dbReference>
<dbReference type="EMBL" id="NKHZ01000047">
    <property type="protein sequence ID" value="PNS18097.1"/>
    <property type="molecule type" value="Genomic_DNA"/>
</dbReference>
<evidence type="ECO:0000256" key="2">
    <source>
        <dbReference type="ARBA" id="ARBA00023306"/>
    </source>
</evidence>
<proteinExistence type="inferred from homology"/>
<feature type="compositionally biased region" description="Basic residues" evidence="3">
    <location>
        <begin position="23"/>
        <end position="36"/>
    </location>
</feature>
<dbReference type="Proteomes" id="UP000243797">
    <property type="component" value="Unassembled WGS sequence"/>
</dbReference>
<accession>A0A2K1QSP5</accession>
<dbReference type="InParanoid" id="A0A2K1QSP5"/>
<gene>
    <name evidence="5" type="ORF">CAC42_4056</name>
</gene>
<evidence type="ECO:0000313" key="5">
    <source>
        <dbReference type="EMBL" id="PNS18097.1"/>
    </source>
</evidence>